<reference evidence="3" key="1">
    <citation type="submission" date="2020-01" db="EMBL/GenBank/DDBJ databases">
        <title>Insect and environment-associated Actinomycetes.</title>
        <authorList>
            <person name="Currrie C."/>
            <person name="Chevrette M."/>
            <person name="Carlson C."/>
            <person name="Stubbendieck R."/>
            <person name="Wendt-Pienkowski E."/>
        </authorList>
    </citation>
    <scope>NUCLEOTIDE SEQUENCE</scope>
    <source>
        <strain evidence="3">SID7958</strain>
    </source>
</reference>
<keyword evidence="3" id="KW-0067">ATP-binding</keyword>
<dbReference type="GO" id="GO:0006508">
    <property type="term" value="P:proteolysis"/>
    <property type="evidence" value="ECO:0007669"/>
    <property type="project" value="UniProtKB-KW"/>
</dbReference>
<dbReference type="Pfam" id="PF02861">
    <property type="entry name" value="Clp_N"/>
    <property type="match status" value="1"/>
</dbReference>
<evidence type="ECO:0000313" key="3">
    <source>
        <dbReference type="EMBL" id="NEC79779.1"/>
    </source>
</evidence>
<keyword evidence="3" id="KW-0378">Hydrolase</keyword>
<dbReference type="RefSeq" id="WP_203591832.1">
    <property type="nucleotide sequence ID" value="NZ_JAAGMU010000587.1"/>
</dbReference>
<keyword evidence="3" id="KW-0547">Nucleotide-binding</keyword>
<dbReference type="GO" id="GO:0008233">
    <property type="term" value="F:peptidase activity"/>
    <property type="evidence" value="ECO:0007669"/>
    <property type="project" value="UniProtKB-KW"/>
</dbReference>
<dbReference type="InterPro" id="IPR036628">
    <property type="entry name" value="Clp_N_dom_sf"/>
</dbReference>
<dbReference type="InterPro" id="IPR004176">
    <property type="entry name" value="Clp_R_N"/>
</dbReference>
<evidence type="ECO:0000256" key="1">
    <source>
        <dbReference type="SAM" id="MobiDB-lite"/>
    </source>
</evidence>
<gene>
    <name evidence="3" type="ORF">G3I38_11085</name>
</gene>
<proteinExistence type="predicted"/>
<feature type="non-terminal residue" evidence="3">
    <location>
        <position position="109"/>
    </location>
</feature>
<dbReference type="GO" id="GO:0005524">
    <property type="term" value="F:ATP binding"/>
    <property type="evidence" value="ECO:0007669"/>
    <property type="project" value="UniProtKB-KW"/>
</dbReference>
<dbReference type="EMBL" id="JAAGMU010000587">
    <property type="protein sequence ID" value="NEC79779.1"/>
    <property type="molecule type" value="Genomic_DNA"/>
</dbReference>
<accession>A0A6G3TZU8</accession>
<feature type="region of interest" description="Disordered" evidence="1">
    <location>
        <begin position="78"/>
        <end position="109"/>
    </location>
</feature>
<name>A0A6G3TZU8_9ACTN</name>
<organism evidence="3">
    <name type="scientific">Streptomyces sp. SID7958</name>
    <dbReference type="NCBI Taxonomy" id="2706093"/>
    <lineage>
        <taxon>Bacteria</taxon>
        <taxon>Bacillati</taxon>
        <taxon>Actinomycetota</taxon>
        <taxon>Actinomycetes</taxon>
        <taxon>Kitasatosporales</taxon>
        <taxon>Streptomycetaceae</taxon>
        <taxon>Streptomyces</taxon>
    </lineage>
</organism>
<keyword evidence="3" id="KW-0645">Protease</keyword>
<dbReference type="Gene3D" id="1.10.1780.10">
    <property type="entry name" value="Clp, N-terminal domain"/>
    <property type="match status" value="1"/>
</dbReference>
<evidence type="ECO:0000259" key="2">
    <source>
        <dbReference type="Pfam" id="PF02861"/>
    </source>
</evidence>
<comment type="caution">
    <text evidence="3">The sequence shown here is derived from an EMBL/GenBank/DDBJ whole genome shotgun (WGS) entry which is preliminary data.</text>
</comment>
<dbReference type="SUPFAM" id="SSF81923">
    <property type="entry name" value="Double Clp-N motif"/>
    <property type="match status" value="1"/>
</dbReference>
<sequence length="109" mass="11598">MTSGFTGPQGYGSDPFGEFLARFFGGPRPRQIDIGRLLSRPARELVRGAAQYAAEHGSRDLDTQHLLRAALASEPTRSLLSRAGADPDALASQIDERSGPAQHAPDTAP</sequence>
<feature type="domain" description="Clp R" evidence="2">
    <location>
        <begin position="38"/>
        <end position="99"/>
    </location>
</feature>
<protein>
    <submittedName>
        <fullName evidence="3">ATP-dependent Clp protease ATP-binding subunit</fullName>
    </submittedName>
</protein>
<dbReference type="AlphaFoldDB" id="A0A6G3TZU8"/>